<comment type="caution">
    <text evidence="6">The sequence shown here is derived from an EMBL/GenBank/DDBJ whole genome shotgun (WGS) entry which is preliminary data.</text>
</comment>
<evidence type="ECO:0000313" key="6">
    <source>
        <dbReference type="EMBL" id="KAF7153399.1"/>
    </source>
</evidence>
<protein>
    <recommendedName>
        <fullName evidence="5">Expansin-like EG45 domain-containing protein</fullName>
    </recommendedName>
</protein>
<reference evidence="6" key="1">
    <citation type="submission" date="2019-11" db="EMBL/GenBank/DDBJ databases">
        <authorList>
            <person name="Liu Y."/>
            <person name="Hou J."/>
            <person name="Li T.-Q."/>
            <person name="Guan C.-H."/>
            <person name="Wu X."/>
            <person name="Wu H.-Z."/>
            <person name="Ling F."/>
            <person name="Zhang R."/>
            <person name="Shi X.-G."/>
            <person name="Ren J.-P."/>
            <person name="Chen E.-F."/>
            <person name="Sun J.-M."/>
        </authorList>
    </citation>
    <scope>NUCLEOTIDE SEQUENCE</scope>
    <source>
        <strain evidence="6">Adult_tree_wgs_1</strain>
        <tissue evidence="6">Leaves</tissue>
    </source>
</reference>
<dbReference type="PANTHER" id="PTHR47295">
    <property type="entry name" value="EG45-LIKE DOMAIN CONTAINING PROTEIN 1-RELATED"/>
    <property type="match status" value="1"/>
</dbReference>
<gene>
    <name evidence="6" type="ORF">RHSIM_Rhsim01G0010500</name>
</gene>
<comment type="subcellular location">
    <subcellularLocation>
        <location evidence="1">Secreted</location>
    </subcellularLocation>
</comment>
<dbReference type="SMART" id="SM00837">
    <property type="entry name" value="DPBB_1"/>
    <property type="match status" value="1"/>
</dbReference>
<feature type="domain" description="Expansin-like EG45" evidence="5">
    <location>
        <begin position="26"/>
        <end position="130"/>
    </location>
</feature>
<evidence type="ECO:0000256" key="2">
    <source>
        <dbReference type="ARBA" id="ARBA00022525"/>
    </source>
</evidence>
<dbReference type="CDD" id="cd22269">
    <property type="entry name" value="DPBB_EG45-like"/>
    <property type="match status" value="1"/>
</dbReference>
<dbReference type="SUPFAM" id="SSF50685">
    <property type="entry name" value="Barwin-like endoglucanases"/>
    <property type="match status" value="1"/>
</dbReference>
<proteinExistence type="predicted"/>
<sequence>MGTGMLVLVIVGITKCLSLVAYADQGYGTYYTPPYVPSACYGYQDEGVMIGAASDTLWNGGAACGRMYSITCIGGTNQGVVHPCTGQSVTIKIVDHCPSPGCQATIDLSQESFAIIADVAAGKIVIEYNQ</sequence>
<keyword evidence="2" id="KW-0964">Secreted</keyword>
<keyword evidence="3 4" id="KW-0732">Signal</keyword>
<dbReference type="InterPro" id="IPR009009">
    <property type="entry name" value="RlpA-like_DPBB"/>
</dbReference>
<dbReference type="InterPro" id="IPR036908">
    <property type="entry name" value="RlpA-like_sf"/>
</dbReference>
<evidence type="ECO:0000259" key="5">
    <source>
        <dbReference type="PROSITE" id="PS50842"/>
    </source>
</evidence>
<keyword evidence="7" id="KW-1185">Reference proteome</keyword>
<dbReference type="InterPro" id="IPR007112">
    <property type="entry name" value="Expansin/allergen_DPBB_dom"/>
</dbReference>
<dbReference type="GO" id="GO:0009627">
    <property type="term" value="P:systemic acquired resistance"/>
    <property type="evidence" value="ECO:0007669"/>
    <property type="project" value="InterPro"/>
</dbReference>
<dbReference type="PROSITE" id="PS50842">
    <property type="entry name" value="EXPANSIN_EG45"/>
    <property type="match status" value="1"/>
</dbReference>
<accession>A0A834HM14</accession>
<dbReference type="Gene3D" id="2.40.40.10">
    <property type="entry name" value="RlpA-like domain"/>
    <property type="match status" value="1"/>
</dbReference>
<name>A0A834HM14_RHOSS</name>
<dbReference type="AlphaFoldDB" id="A0A834HM14"/>
<dbReference type="GO" id="GO:0048046">
    <property type="term" value="C:apoplast"/>
    <property type="evidence" value="ECO:0007669"/>
    <property type="project" value="InterPro"/>
</dbReference>
<evidence type="ECO:0000256" key="4">
    <source>
        <dbReference type="SAM" id="SignalP"/>
    </source>
</evidence>
<dbReference type="Pfam" id="PF03330">
    <property type="entry name" value="DPBB_1"/>
    <property type="match status" value="1"/>
</dbReference>
<feature type="signal peptide" evidence="4">
    <location>
        <begin position="1"/>
        <end position="23"/>
    </location>
</feature>
<feature type="chain" id="PRO_5032664846" description="Expansin-like EG45 domain-containing protein" evidence="4">
    <location>
        <begin position="24"/>
        <end position="130"/>
    </location>
</feature>
<dbReference type="InterPro" id="IPR044206">
    <property type="entry name" value="EGC1/2"/>
</dbReference>
<evidence type="ECO:0000256" key="3">
    <source>
        <dbReference type="ARBA" id="ARBA00022729"/>
    </source>
</evidence>
<evidence type="ECO:0000313" key="7">
    <source>
        <dbReference type="Proteomes" id="UP000626092"/>
    </source>
</evidence>
<evidence type="ECO:0000256" key="1">
    <source>
        <dbReference type="ARBA" id="ARBA00004613"/>
    </source>
</evidence>
<dbReference type="PANTHER" id="PTHR47295:SF2">
    <property type="entry name" value="EG45-LIKE DOMAIN CONTAINING PROTEIN 1-RELATED"/>
    <property type="match status" value="1"/>
</dbReference>
<dbReference type="Proteomes" id="UP000626092">
    <property type="component" value="Unassembled WGS sequence"/>
</dbReference>
<organism evidence="6 7">
    <name type="scientific">Rhododendron simsii</name>
    <name type="common">Sims's rhododendron</name>
    <dbReference type="NCBI Taxonomy" id="118357"/>
    <lineage>
        <taxon>Eukaryota</taxon>
        <taxon>Viridiplantae</taxon>
        <taxon>Streptophyta</taxon>
        <taxon>Embryophyta</taxon>
        <taxon>Tracheophyta</taxon>
        <taxon>Spermatophyta</taxon>
        <taxon>Magnoliopsida</taxon>
        <taxon>eudicotyledons</taxon>
        <taxon>Gunneridae</taxon>
        <taxon>Pentapetalae</taxon>
        <taxon>asterids</taxon>
        <taxon>Ericales</taxon>
        <taxon>Ericaceae</taxon>
        <taxon>Ericoideae</taxon>
        <taxon>Rhodoreae</taxon>
        <taxon>Rhododendron</taxon>
    </lineage>
</organism>
<dbReference type="FunFam" id="2.40.40.10:FF:000005">
    <property type="entry name" value="Barwin-related endoglucanase"/>
    <property type="match status" value="1"/>
</dbReference>
<dbReference type="EMBL" id="WJXA01000001">
    <property type="protein sequence ID" value="KAF7153399.1"/>
    <property type="molecule type" value="Genomic_DNA"/>
</dbReference>
<dbReference type="OrthoDB" id="623670at2759"/>